<organism evidence="2 3">
    <name type="scientific">Streptomyces ardesiacus</name>
    <dbReference type="NCBI Taxonomy" id="285564"/>
    <lineage>
        <taxon>Bacteria</taxon>
        <taxon>Bacillati</taxon>
        <taxon>Actinomycetota</taxon>
        <taxon>Actinomycetes</taxon>
        <taxon>Kitasatosporales</taxon>
        <taxon>Streptomycetaceae</taxon>
        <taxon>Streptomyces</taxon>
    </lineage>
</organism>
<sequence length="232" mass="25079">MNAAPVRLVSLDVGYTLGEPSGTTLTQRLVELSPRPAREAKRVAQRILHALDPNMDTTGPQTVCAALGIAPSAFPHDHRPPAFALWPGAVEAVAQIARDVPVVTLSNVSHWDERETDVAALLTPHLRAHHPSWRIGFAKPDPRAVETVARLHDRDPAEVLHVGDSLDYDVRGALAAGAQALWITPRPPSAEALRLLAEHPGRVTVMPDLPRAVRYIEQILPSSTPSTRSATP</sequence>
<dbReference type="PANTHER" id="PTHR43316:SF3">
    <property type="entry name" value="HALOACID DEHALOGENASE, TYPE II (AFU_ORTHOLOGUE AFUA_2G07750)-RELATED"/>
    <property type="match status" value="1"/>
</dbReference>
<keyword evidence="1 2" id="KW-0378">Hydrolase</keyword>
<proteinExistence type="predicted"/>
<comment type="caution">
    <text evidence="2">The sequence shown here is derived from an EMBL/GenBank/DDBJ whole genome shotgun (WGS) entry which is preliminary data.</text>
</comment>
<dbReference type="Gene3D" id="3.40.50.1000">
    <property type="entry name" value="HAD superfamily/HAD-like"/>
    <property type="match status" value="1"/>
</dbReference>
<dbReference type="InterPro" id="IPR051540">
    <property type="entry name" value="S-2-haloacid_dehalogenase"/>
</dbReference>
<evidence type="ECO:0000313" key="2">
    <source>
        <dbReference type="EMBL" id="MFJ6035880.1"/>
    </source>
</evidence>
<protein>
    <submittedName>
        <fullName evidence="2">HAD family hydrolase</fullName>
        <ecNumber evidence="2">3.1.3.-</ecNumber>
    </submittedName>
</protein>
<dbReference type="EMBL" id="JBIVPC010000003">
    <property type="protein sequence ID" value="MFJ6035880.1"/>
    <property type="molecule type" value="Genomic_DNA"/>
</dbReference>
<dbReference type="Pfam" id="PF00702">
    <property type="entry name" value="Hydrolase"/>
    <property type="match status" value="1"/>
</dbReference>
<evidence type="ECO:0000313" key="3">
    <source>
        <dbReference type="Proteomes" id="UP001617907"/>
    </source>
</evidence>
<dbReference type="PANTHER" id="PTHR43316">
    <property type="entry name" value="HYDROLASE, HALOACID DELAHOGENASE-RELATED"/>
    <property type="match status" value="1"/>
</dbReference>
<accession>A0ABW8H795</accession>
<dbReference type="GO" id="GO:0016787">
    <property type="term" value="F:hydrolase activity"/>
    <property type="evidence" value="ECO:0007669"/>
    <property type="project" value="UniProtKB-KW"/>
</dbReference>
<reference evidence="2 3" key="1">
    <citation type="submission" date="2024-10" db="EMBL/GenBank/DDBJ databases">
        <title>The Natural Products Discovery Center: Release of the First 8490 Sequenced Strains for Exploring Actinobacteria Biosynthetic Diversity.</title>
        <authorList>
            <person name="Kalkreuter E."/>
            <person name="Kautsar S.A."/>
            <person name="Yang D."/>
            <person name="Bader C.D."/>
            <person name="Teijaro C.N."/>
            <person name="Fluegel L."/>
            <person name="Davis C.M."/>
            <person name="Simpson J.R."/>
            <person name="Lauterbach L."/>
            <person name="Steele A.D."/>
            <person name="Gui C."/>
            <person name="Meng S."/>
            <person name="Li G."/>
            <person name="Viehrig K."/>
            <person name="Ye F."/>
            <person name="Su P."/>
            <person name="Kiefer A.F."/>
            <person name="Nichols A."/>
            <person name="Cepeda A.J."/>
            <person name="Yan W."/>
            <person name="Fan B."/>
            <person name="Jiang Y."/>
            <person name="Adhikari A."/>
            <person name="Zheng C.-J."/>
            <person name="Schuster L."/>
            <person name="Cowan T.M."/>
            <person name="Smanski M.J."/>
            <person name="Chevrette M.G."/>
            <person name="De Carvalho L.P.S."/>
            <person name="Shen B."/>
        </authorList>
    </citation>
    <scope>NUCLEOTIDE SEQUENCE [LARGE SCALE GENOMIC DNA]</scope>
    <source>
        <strain evidence="2 3">NPDC093086</strain>
    </source>
</reference>
<gene>
    <name evidence="2" type="ORF">ACIQFM_06450</name>
</gene>
<name>A0ABW8H795_9ACTN</name>
<dbReference type="RefSeq" id="WP_350890940.1">
    <property type="nucleotide sequence ID" value="NZ_JBEOTR010000012.1"/>
</dbReference>
<dbReference type="SUPFAM" id="SSF56784">
    <property type="entry name" value="HAD-like"/>
    <property type="match status" value="1"/>
</dbReference>
<keyword evidence="3" id="KW-1185">Reference proteome</keyword>
<dbReference type="Proteomes" id="UP001617907">
    <property type="component" value="Unassembled WGS sequence"/>
</dbReference>
<evidence type="ECO:0000256" key="1">
    <source>
        <dbReference type="ARBA" id="ARBA00022801"/>
    </source>
</evidence>
<dbReference type="InterPro" id="IPR036412">
    <property type="entry name" value="HAD-like_sf"/>
</dbReference>
<dbReference type="EC" id="3.1.3.-" evidence="2"/>
<dbReference type="InterPro" id="IPR023214">
    <property type="entry name" value="HAD_sf"/>
</dbReference>